<protein>
    <recommendedName>
        <fullName evidence="4 8">Sucrose-6-phosphate hydrolase</fullName>
        <ecNumber evidence="3 8">3.2.1.26</ecNumber>
    </recommendedName>
    <alternativeName>
        <fullName evidence="7 9">Invertase</fullName>
    </alternativeName>
</protein>
<accession>F0GUR3</accession>
<dbReference type="GO" id="GO:0005737">
    <property type="term" value="C:cytoplasm"/>
    <property type="evidence" value="ECO:0007669"/>
    <property type="project" value="UniProtKB-SubCell"/>
</dbReference>
<comment type="subcellular location">
    <subcellularLocation>
        <location evidence="9">Cytoplasm</location>
    </subcellularLocation>
</comment>
<comment type="function">
    <text evidence="9">Enables the bacterium to metabolize sucrose as a sole carbon source.</text>
</comment>
<dbReference type="STRING" id="879305.HMPREF9290_1485"/>
<evidence type="ECO:0000313" key="13">
    <source>
        <dbReference type="Proteomes" id="UP000005286"/>
    </source>
</evidence>
<dbReference type="InterPro" id="IPR006232">
    <property type="entry name" value="Suc6P_hydrolase"/>
</dbReference>
<dbReference type="InterPro" id="IPR013320">
    <property type="entry name" value="ConA-like_dom_sf"/>
</dbReference>
<dbReference type="GO" id="GO:0005985">
    <property type="term" value="P:sucrose metabolic process"/>
    <property type="evidence" value="ECO:0007669"/>
    <property type="project" value="UniProtKB-UniPathway"/>
</dbReference>
<dbReference type="EMBL" id="AEXM01000012">
    <property type="protein sequence ID" value="EGC82467.1"/>
    <property type="molecule type" value="Genomic_DNA"/>
</dbReference>
<dbReference type="PROSITE" id="PS00609">
    <property type="entry name" value="GLYCOSYL_HYDROL_F32"/>
    <property type="match status" value="1"/>
</dbReference>
<comment type="catalytic activity">
    <reaction evidence="8">
        <text>Hydrolysis of terminal non-reducing beta-D-fructofuranoside residues in beta-D-fructofuranosides.</text>
        <dbReference type="EC" id="3.2.1.26"/>
    </reaction>
</comment>
<dbReference type="GO" id="GO:0004564">
    <property type="term" value="F:beta-fructofuranosidase activity"/>
    <property type="evidence" value="ECO:0007669"/>
    <property type="project" value="UniProtKB-EC"/>
</dbReference>
<dbReference type="InterPro" id="IPR013148">
    <property type="entry name" value="Glyco_hydro_32_N"/>
</dbReference>
<evidence type="ECO:0000256" key="3">
    <source>
        <dbReference type="ARBA" id="ARBA00012758"/>
    </source>
</evidence>
<evidence type="ECO:0000256" key="9">
    <source>
        <dbReference type="RuleBase" id="RU365015"/>
    </source>
</evidence>
<dbReference type="InterPro" id="IPR013189">
    <property type="entry name" value="Glyco_hydro_32_C"/>
</dbReference>
<keyword evidence="9" id="KW-0119">Carbohydrate metabolism</keyword>
<dbReference type="SUPFAM" id="SSF49899">
    <property type="entry name" value="Concanavalin A-like lectins/glucanases"/>
    <property type="match status" value="1"/>
</dbReference>
<dbReference type="Pfam" id="PF08244">
    <property type="entry name" value="Glyco_hydro_32C"/>
    <property type="match status" value="1"/>
</dbReference>
<dbReference type="SMART" id="SM00640">
    <property type="entry name" value="Glyco_32"/>
    <property type="match status" value="1"/>
</dbReference>
<dbReference type="UniPathway" id="UPA00238"/>
<evidence type="ECO:0000256" key="6">
    <source>
        <dbReference type="ARBA" id="ARBA00023295"/>
    </source>
</evidence>
<dbReference type="PANTHER" id="PTHR43101:SF1">
    <property type="entry name" value="BETA-FRUCTOSIDASE"/>
    <property type="match status" value="1"/>
</dbReference>
<dbReference type="NCBIfam" id="TIGR01322">
    <property type="entry name" value="scrB_fam"/>
    <property type="match status" value="1"/>
</dbReference>
<dbReference type="eggNOG" id="COG1621">
    <property type="taxonomic scope" value="Bacteria"/>
</dbReference>
<comment type="pathway">
    <text evidence="1 9">Glycan biosynthesis; sucrose metabolism.</text>
</comment>
<keyword evidence="6 8" id="KW-0326">Glycosidase</keyword>
<dbReference type="InterPro" id="IPR018053">
    <property type="entry name" value="Glyco_hydro_32_AS"/>
</dbReference>
<evidence type="ECO:0000256" key="8">
    <source>
        <dbReference type="RuleBase" id="RU362110"/>
    </source>
</evidence>
<dbReference type="Proteomes" id="UP000005286">
    <property type="component" value="Unassembled WGS sequence"/>
</dbReference>
<dbReference type="InterPro" id="IPR023296">
    <property type="entry name" value="Glyco_hydro_beta-prop_sf"/>
</dbReference>
<evidence type="ECO:0000256" key="2">
    <source>
        <dbReference type="ARBA" id="ARBA00009902"/>
    </source>
</evidence>
<keyword evidence="13" id="KW-1185">Reference proteome</keyword>
<organism evidence="12 13">
    <name type="scientific">Anaerococcus prevotii ACS-065-V-Col13</name>
    <dbReference type="NCBI Taxonomy" id="879305"/>
    <lineage>
        <taxon>Bacteria</taxon>
        <taxon>Bacillati</taxon>
        <taxon>Bacillota</taxon>
        <taxon>Tissierellia</taxon>
        <taxon>Tissierellales</taxon>
        <taxon>Peptoniphilaceae</taxon>
        <taxon>Anaerococcus</taxon>
    </lineage>
</organism>
<evidence type="ECO:0000256" key="7">
    <source>
        <dbReference type="ARBA" id="ARBA00033367"/>
    </source>
</evidence>
<feature type="domain" description="Glycosyl hydrolase family 32 C-terminal" evidence="11">
    <location>
        <begin position="355"/>
        <end position="442"/>
    </location>
</feature>
<evidence type="ECO:0000313" key="12">
    <source>
        <dbReference type="EMBL" id="EGC82467.1"/>
    </source>
</evidence>
<dbReference type="Gene3D" id="2.60.120.560">
    <property type="entry name" value="Exo-inulinase, domain 1"/>
    <property type="match status" value="1"/>
</dbReference>
<dbReference type="SUPFAM" id="SSF75005">
    <property type="entry name" value="Arabinanase/levansucrase/invertase"/>
    <property type="match status" value="1"/>
</dbReference>
<evidence type="ECO:0000256" key="5">
    <source>
        <dbReference type="ARBA" id="ARBA00022801"/>
    </source>
</evidence>
<dbReference type="RefSeq" id="WP_004834336.1">
    <property type="nucleotide sequence ID" value="NZ_AEXM01000012.1"/>
</dbReference>
<dbReference type="PATRIC" id="fig|879305.3.peg.545"/>
<proteinExistence type="inferred from homology"/>
<evidence type="ECO:0000259" key="11">
    <source>
        <dbReference type="Pfam" id="PF08244"/>
    </source>
</evidence>
<dbReference type="EC" id="3.2.1.26" evidence="3 8"/>
<evidence type="ECO:0000256" key="1">
    <source>
        <dbReference type="ARBA" id="ARBA00004914"/>
    </source>
</evidence>
<gene>
    <name evidence="12" type="ORF">HMPREF9290_1485</name>
</gene>
<dbReference type="AlphaFoldDB" id="F0GUR3"/>
<dbReference type="InterPro" id="IPR001362">
    <property type="entry name" value="Glyco_hydro_32"/>
</dbReference>
<name>F0GUR3_9FIRM</name>
<keyword evidence="5 8" id="KW-0378">Hydrolase</keyword>
<keyword evidence="9" id="KW-0963">Cytoplasm</keyword>
<dbReference type="Gene3D" id="2.115.10.20">
    <property type="entry name" value="Glycosyl hydrolase domain, family 43"/>
    <property type="match status" value="1"/>
</dbReference>
<evidence type="ECO:0000256" key="4">
    <source>
        <dbReference type="ARBA" id="ARBA00019623"/>
    </source>
</evidence>
<dbReference type="PANTHER" id="PTHR43101">
    <property type="entry name" value="BETA-FRUCTOSIDASE"/>
    <property type="match status" value="1"/>
</dbReference>
<evidence type="ECO:0000259" key="10">
    <source>
        <dbReference type="Pfam" id="PF00251"/>
    </source>
</evidence>
<dbReference type="Pfam" id="PF00251">
    <property type="entry name" value="Glyco_hydro_32N"/>
    <property type="match status" value="1"/>
</dbReference>
<sequence length="465" mass="54937">MLDKKYYRNNLDKLKQMSEEVCKDPFLPCFHIYPKAGWLNDPNGLCQVDGTYHIYFQYSPFDENKKDIVWGHISSKDLINFTREEPFIYSDSEFDRDGAYSGSAFVEDDEINFYYTGNVKYEGDYDYINDGREHNTIRVKSKDGVTYDCKELLLTNSDYPANMTKHVRDPKIIYENNFYYMFLGARNKDNEGLVLLYKSSDLKDFSYFMTIESVENFGYMWECPDYFKLNNQEILICCPQGVEKEDFKYQNIYQAGYFPINMDLENKKYKLGDFYELDYGFDFYAPQTFEDEKGRRILIGWMGMPDADYTNPTTKYKWQHCLTIPRELKYDKGKLYQKPISELCKLREDEISLKKGDGCNLKVYEAFSNNISSEFEINLRGDVKLSFQDENLTLNMGESSFGRKIRKVKIENIENIRIYSDKSSLEIFINDGSYVLSTRVYSLDYLLYSKDLDFTIHPLKNITIK</sequence>
<feature type="domain" description="Glycosyl hydrolase family 32 N-terminal" evidence="10">
    <location>
        <begin position="31"/>
        <end position="339"/>
    </location>
</feature>
<comment type="similarity">
    <text evidence="2 8">Belongs to the glycosyl hydrolase 32 family.</text>
</comment>
<dbReference type="CDD" id="cd18623">
    <property type="entry name" value="GH32_ScrB-like"/>
    <property type="match status" value="1"/>
</dbReference>
<comment type="caution">
    <text evidence="12">The sequence shown here is derived from an EMBL/GenBank/DDBJ whole genome shotgun (WGS) entry which is preliminary data.</text>
</comment>
<dbReference type="InterPro" id="IPR051214">
    <property type="entry name" value="GH32_Enzymes"/>
</dbReference>
<reference evidence="12 13" key="1">
    <citation type="submission" date="2011-01" db="EMBL/GenBank/DDBJ databases">
        <authorList>
            <person name="Durkin A.S."/>
            <person name="Madupu R."/>
            <person name="Torralba M."/>
            <person name="Gillis M."/>
            <person name="Methe B."/>
            <person name="Sutton G."/>
            <person name="Nelson K.E."/>
        </authorList>
    </citation>
    <scope>NUCLEOTIDE SEQUENCE [LARGE SCALE GENOMIC DNA]</scope>
    <source>
        <strain evidence="12 13">ACS-065-V-Col13</strain>
    </source>
</reference>